<name>A0ABQ9I4K4_9NEOP</name>
<protein>
    <submittedName>
        <fullName evidence="1">Uncharacterized protein</fullName>
    </submittedName>
</protein>
<organism evidence="1 2">
    <name type="scientific">Dryococelus australis</name>
    <dbReference type="NCBI Taxonomy" id="614101"/>
    <lineage>
        <taxon>Eukaryota</taxon>
        <taxon>Metazoa</taxon>
        <taxon>Ecdysozoa</taxon>
        <taxon>Arthropoda</taxon>
        <taxon>Hexapoda</taxon>
        <taxon>Insecta</taxon>
        <taxon>Pterygota</taxon>
        <taxon>Neoptera</taxon>
        <taxon>Polyneoptera</taxon>
        <taxon>Phasmatodea</taxon>
        <taxon>Verophasmatodea</taxon>
        <taxon>Anareolatae</taxon>
        <taxon>Phasmatidae</taxon>
        <taxon>Eurycanthinae</taxon>
        <taxon>Dryococelus</taxon>
    </lineage>
</organism>
<evidence type="ECO:0000313" key="2">
    <source>
        <dbReference type="Proteomes" id="UP001159363"/>
    </source>
</evidence>
<reference evidence="1 2" key="1">
    <citation type="submission" date="2023-02" db="EMBL/GenBank/DDBJ databases">
        <title>LHISI_Scaffold_Assembly.</title>
        <authorList>
            <person name="Stuart O.P."/>
            <person name="Cleave R."/>
            <person name="Magrath M.J.L."/>
            <person name="Mikheyev A.S."/>
        </authorList>
    </citation>
    <scope>NUCLEOTIDE SEQUENCE [LARGE SCALE GENOMIC DNA]</scope>
    <source>
        <strain evidence="1">Daus_M_001</strain>
        <tissue evidence="1">Leg muscle</tissue>
    </source>
</reference>
<comment type="caution">
    <text evidence="1">The sequence shown here is derived from an EMBL/GenBank/DDBJ whole genome shotgun (WGS) entry which is preliminary data.</text>
</comment>
<dbReference type="EMBL" id="JARBHB010000003">
    <property type="protein sequence ID" value="KAJ8891205.1"/>
    <property type="molecule type" value="Genomic_DNA"/>
</dbReference>
<dbReference type="Proteomes" id="UP001159363">
    <property type="component" value="Chromosome 3"/>
</dbReference>
<proteinExistence type="predicted"/>
<evidence type="ECO:0000313" key="1">
    <source>
        <dbReference type="EMBL" id="KAJ8891205.1"/>
    </source>
</evidence>
<keyword evidence="2" id="KW-1185">Reference proteome</keyword>
<sequence length="120" mass="13448">MWAYIHPFSFRPIVASFNEGLRLILGSPKYTPANTLYKLTNVDHPIDIISRLANRFNRRAWRHHNPSIAASRSSSSLSPPGFLEHHPPSLRTHVVIVANSSPSILCAVQEWCRAAHIVCG</sequence>
<gene>
    <name evidence="1" type="ORF">PR048_010720</name>
</gene>
<accession>A0ABQ9I4K4</accession>